<evidence type="ECO:0000256" key="16">
    <source>
        <dbReference type="ARBA" id="ARBA00038848"/>
    </source>
</evidence>
<evidence type="ECO:0000256" key="20">
    <source>
        <dbReference type="ARBA" id="ARBA00047734"/>
    </source>
</evidence>
<keyword evidence="5" id="KW-0963">Cytoplasm</keyword>
<comment type="catalytic activity">
    <reaction evidence="14">
        <text>(9Z)-octadecenoyl-CoA + H2O = (9Z)-octadecenoate + CoA + H(+)</text>
        <dbReference type="Rhea" id="RHEA:40139"/>
        <dbReference type="ChEBI" id="CHEBI:15377"/>
        <dbReference type="ChEBI" id="CHEBI:15378"/>
        <dbReference type="ChEBI" id="CHEBI:30823"/>
        <dbReference type="ChEBI" id="CHEBI:57287"/>
        <dbReference type="ChEBI" id="CHEBI:57387"/>
    </reaction>
    <physiologicalReaction direction="left-to-right" evidence="14">
        <dbReference type="Rhea" id="RHEA:40140"/>
    </physiologicalReaction>
</comment>
<dbReference type="InterPro" id="IPR029069">
    <property type="entry name" value="HotDog_dom_sf"/>
</dbReference>
<dbReference type="GO" id="GO:0016020">
    <property type="term" value="C:membrane"/>
    <property type="evidence" value="ECO:0007669"/>
    <property type="project" value="UniProtKB-SubCell"/>
</dbReference>
<evidence type="ECO:0000256" key="4">
    <source>
        <dbReference type="ARBA" id="ARBA00022475"/>
    </source>
</evidence>
<comment type="subcellular location">
    <subcellularLocation>
        <location evidence="3">Cell projection</location>
        <location evidence="3">Ruffle membrane</location>
    </subcellularLocation>
    <subcellularLocation>
        <location evidence="2">Cytoplasm</location>
    </subcellularLocation>
    <subcellularLocation>
        <location evidence="1">Membrane</location>
        <topology evidence="1">Peripheral membrane protein</topology>
    </subcellularLocation>
</comment>
<comment type="catalytic activity">
    <reaction evidence="19">
        <text>octanoyl-CoA + H2O = octanoate + CoA + H(+)</text>
        <dbReference type="Rhea" id="RHEA:30143"/>
        <dbReference type="ChEBI" id="CHEBI:15377"/>
        <dbReference type="ChEBI" id="CHEBI:15378"/>
        <dbReference type="ChEBI" id="CHEBI:25646"/>
        <dbReference type="ChEBI" id="CHEBI:57287"/>
        <dbReference type="ChEBI" id="CHEBI:57386"/>
    </reaction>
    <physiologicalReaction direction="left-to-right" evidence="19">
        <dbReference type="Rhea" id="RHEA:30144"/>
    </physiologicalReaction>
</comment>
<name>A0A6N7VZ87_ACIFE</name>
<keyword evidence="10" id="KW-0443">Lipid metabolism</keyword>
<dbReference type="GO" id="GO:0006631">
    <property type="term" value="P:fatty acid metabolic process"/>
    <property type="evidence" value="ECO:0007669"/>
    <property type="project" value="UniProtKB-KW"/>
</dbReference>
<dbReference type="CDD" id="cd03440">
    <property type="entry name" value="hot_dog"/>
    <property type="match status" value="1"/>
</dbReference>
<evidence type="ECO:0000256" key="21">
    <source>
        <dbReference type="ARBA" id="ARBA00047969"/>
    </source>
</evidence>
<keyword evidence="9" id="KW-0809">Transit peptide</keyword>
<dbReference type="Gene3D" id="3.10.129.10">
    <property type="entry name" value="Hotdog Thioesterase"/>
    <property type="match status" value="1"/>
</dbReference>
<evidence type="ECO:0000256" key="11">
    <source>
        <dbReference type="ARBA" id="ARBA00023136"/>
    </source>
</evidence>
<dbReference type="PANTHER" id="PTHR12418:SF19">
    <property type="entry name" value="ACYL-COENZYME A THIOESTERASE THEM4"/>
    <property type="match status" value="1"/>
</dbReference>
<feature type="domain" description="Thioesterase" evidence="24">
    <location>
        <begin position="46"/>
        <end position="120"/>
    </location>
</feature>
<keyword evidence="4" id="KW-1003">Cell membrane</keyword>
<accession>A0A6N7VZ87</accession>
<evidence type="ECO:0000256" key="14">
    <source>
        <dbReference type="ARBA" id="ARBA00037002"/>
    </source>
</evidence>
<organism evidence="25 26">
    <name type="scientific">Acidaminococcus fermentans</name>
    <dbReference type="NCBI Taxonomy" id="905"/>
    <lineage>
        <taxon>Bacteria</taxon>
        <taxon>Bacillati</taxon>
        <taxon>Bacillota</taxon>
        <taxon>Negativicutes</taxon>
        <taxon>Acidaminococcales</taxon>
        <taxon>Acidaminococcaceae</taxon>
        <taxon>Acidaminococcus</taxon>
    </lineage>
</organism>
<evidence type="ECO:0000256" key="17">
    <source>
        <dbReference type="ARBA" id="ARBA00040123"/>
    </source>
</evidence>
<dbReference type="SUPFAM" id="SSF54637">
    <property type="entry name" value="Thioesterase/thiol ester dehydrase-isomerase"/>
    <property type="match status" value="1"/>
</dbReference>
<comment type="caution">
    <text evidence="25">The sequence shown here is derived from an EMBL/GenBank/DDBJ whole genome shotgun (WGS) entry which is preliminary data.</text>
</comment>
<evidence type="ECO:0000256" key="2">
    <source>
        <dbReference type="ARBA" id="ARBA00004496"/>
    </source>
</evidence>
<proteinExistence type="inferred from homology"/>
<comment type="catalytic activity">
    <reaction evidence="23">
        <text>tetradecanoyl-CoA + H2O = tetradecanoate + CoA + H(+)</text>
        <dbReference type="Rhea" id="RHEA:40119"/>
        <dbReference type="ChEBI" id="CHEBI:15377"/>
        <dbReference type="ChEBI" id="CHEBI:15378"/>
        <dbReference type="ChEBI" id="CHEBI:30807"/>
        <dbReference type="ChEBI" id="CHEBI:57287"/>
        <dbReference type="ChEBI" id="CHEBI:57385"/>
    </reaction>
    <physiologicalReaction direction="left-to-right" evidence="23">
        <dbReference type="Rhea" id="RHEA:40120"/>
    </physiologicalReaction>
</comment>
<dbReference type="AlphaFoldDB" id="A0A6N7VZ87"/>
<keyword evidence="12" id="KW-0966">Cell projection</keyword>
<dbReference type="GO" id="GO:0016787">
    <property type="term" value="F:hydrolase activity"/>
    <property type="evidence" value="ECO:0007669"/>
    <property type="project" value="UniProtKB-KW"/>
</dbReference>
<evidence type="ECO:0000256" key="9">
    <source>
        <dbReference type="ARBA" id="ARBA00022946"/>
    </source>
</evidence>
<dbReference type="OrthoDB" id="9792301at2"/>
<dbReference type="Proteomes" id="UP000441455">
    <property type="component" value="Unassembled WGS sequence"/>
</dbReference>
<evidence type="ECO:0000313" key="26">
    <source>
        <dbReference type="Proteomes" id="UP000441455"/>
    </source>
</evidence>
<dbReference type="EMBL" id="VULN01000010">
    <property type="protein sequence ID" value="MSS82461.1"/>
    <property type="molecule type" value="Genomic_DNA"/>
</dbReference>
<keyword evidence="7" id="KW-0378">Hydrolase</keyword>
<evidence type="ECO:0000256" key="18">
    <source>
        <dbReference type="ARBA" id="ARBA00043210"/>
    </source>
</evidence>
<evidence type="ECO:0000259" key="24">
    <source>
        <dbReference type="Pfam" id="PF03061"/>
    </source>
</evidence>
<comment type="catalytic activity">
    <reaction evidence="13">
        <text>(5Z,8Z,11Z,14Z)-eicosatetraenoyl-CoA + H2O = (5Z,8Z,11Z,14Z)-eicosatetraenoate + CoA + H(+)</text>
        <dbReference type="Rhea" id="RHEA:40151"/>
        <dbReference type="ChEBI" id="CHEBI:15377"/>
        <dbReference type="ChEBI" id="CHEBI:15378"/>
        <dbReference type="ChEBI" id="CHEBI:32395"/>
        <dbReference type="ChEBI" id="CHEBI:57287"/>
        <dbReference type="ChEBI" id="CHEBI:57368"/>
    </reaction>
    <physiologicalReaction direction="left-to-right" evidence="13">
        <dbReference type="Rhea" id="RHEA:40152"/>
    </physiologicalReaction>
</comment>
<sequence>MENDRDTMCFGCGKDNPMGLHLHFRTDENGCYTSFVPQPVHQSYDGRMHGGLISTLLDETMGNYPYMYEHKVAYTARLEVRFRQPVRIGERIHVITKVKRRKGQLLEMTGQVIREDGTVAAEADGKLMYEERE</sequence>
<gene>
    <name evidence="25" type="ORF">FX155_07630</name>
</gene>
<keyword evidence="11" id="KW-0472">Membrane</keyword>
<comment type="catalytic activity">
    <reaction evidence="22">
        <text>dodecanoyl-CoA + H2O = dodecanoate + CoA + H(+)</text>
        <dbReference type="Rhea" id="RHEA:30135"/>
        <dbReference type="ChEBI" id="CHEBI:15377"/>
        <dbReference type="ChEBI" id="CHEBI:15378"/>
        <dbReference type="ChEBI" id="CHEBI:18262"/>
        <dbReference type="ChEBI" id="CHEBI:57287"/>
        <dbReference type="ChEBI" id="CHEBI:57375"/>
    </reaction>
    <physiologicalReaction direction="left-to-right" evidence="22">
        <dbReference type="Rhea" id="RHEA:30136"/>
    </physiologicalReaction>
</comment>
<dbReference type="RefSeq" id="WP_022488088.1">
    <property type="nucleotide sequence ID" value="NZ_CALEXD010000015.1"/>
</dbReference>
<evidence type="ECO:0000256" key="8">
    <source>
        <dbReference type="ARBA" id="ARBA00022832"/>
    </source>
</evidence>
<evidence type="ECO:0000256" key="5">
    <source>
        <dbReference type="ARBA" id="ARBA00022490"/>
    </source>
</evidence>
<evidence type="ECO:0000256" key="13">
    <source>
        <dbReference type="ARBA" id="ARBA00035852"/>
    </source>
</evidence>
<evidence type="ECO:0000256" key="6">
    <source>
        <dbReference type="ARBA" id="ARBA00022703"/>
    </source>
</evidence>
<evidence type="ECO:0000256" key="19">
    <source>
        <dbReference type="ARBA" id="ARBA00047588"/>
    </source>
</evidence>
<dbReference type="InterPro" id="IPR006683">
    <property type="entry name" value="Thioestr_dom"/>
</dbReference>
<evidence type="ECO:0000313" key="25">
    <source>
        <dbReference type="EMBL" id="MSS82461.1"/>
    </source>
</evidence>
<comment type="similarity">
    <text evidence="15">Belongs to the THEM4/THEM5 thioesterase family.</text>
</comment>
<dbReference type="PANTHER" id="PTHR12418">
    <property type="entry name" value="ACYL-COENZYME A THIOESTERASE THEM4"/>
    <property type="match status" value="1"/>
</dbReference>
<reference evidence="25 26" key="1">
    <citation type="submission" date="2019-08" db="EMBL/GenBank/DDBJ databases">
        <title>In-depth cultivation of the pig gut microbiome towards novel bacterial diversity and tailored functional studies.</title>
        <authorList>
            <person name="Wylensek D."/>
            <person name="Hitch T.C.A."/>
            <person name="Clavel T."/>
        </authorList>
    </citation>
    <scope>NUCLEOTIDE SEQUENCE [LARGE SCALE GENOMIC DNA]</scope>
    <source>
        <strain evidence="25 26">WCA-389-WT-5B</strain>
    </source>
</reference>
<protein>
    <recommendedName>
        <fullName evidence="17">Acyl-coenzyme A thioesterase THEM4</fullName>
        <ecNumber evidence="16">3.1.2.2</ecNumber>
    </recommendedName>
    <alternativeName>
        <fullName evidence="18">Thioesterase superfamily member 4</fullName>
    </alternativeName>
</protein>
<dbReference type="InterPro" id="IPR052365">
    <property type="entry name" value="THEM4/THEM5_acyl-CoA_thioest"/>
</dbReference>
<evidence type="ECO:0000256" key="7">
    <source>
        <dbReference type="ARBA" id="ARBA00022801"/>
    </source>
</evidence>
<comment type="catalytic activity">
    <reaction evidence="21">
        <text>decanoyl-CoA + H2O = decanoate + CoA + H(+)</text>
        <dbReference type="Rhea" id="RHEA:40059"/>
        <dbReference type="ChEBI" id="CHEBI:15377"/>
        <dbReference type="ChEBI" id="CHEBI:15378"/>
        <dbReference type="ChEBI" id="CHEBI:27689"/>
        <dbReference type="ChEBI" id="CHEBI:57287"/>
        <dbReference type="ChEBI" id="CHEBI:61430"/>
    </reaction>
    <physiologicalReaction direction="left-to-right" evidence="21">
        <dbReference type="Rhea" id="RHEA:40060"/>
    </physiologicalReaction>
</comment>
<keyword evidence="6" id="KW-0053">Apoptosis</keyword>
<evidence type="ECO:0000256" key="23">
    <source>
        <dbReference type="ARBA" id="ARBA00048180"/>
    </source>
</evidence>
<keyword evidence="8" id="KW-0276">Fatty acid metabolism</keyword>
<evidence type="ECO:0000256" key="15">
    <source>
        <dbReference type="ARBA" id="ARBA00038456"/>
    </source>
</evidence>
<evidence type="ECO:0000256" key="22">
    <source>
        <dbReference type="ARBA" id="ARBA00048074"/>
    </source>
</evidence>
<comment type="catalytic activity">
    <reaction evidence="20">
        <text>hexadecanoyl-CoA + H2O = hexadecanoate + CoA + H(+)</text>
        <dbReference type="Rhea" id="RHEA:16645"/>
        <dbReference type="ChEBI" id="CHEBI:7896"/>
        <dbReference type="ChEBI" id="CHEBI:15377"/>
        <dbReference type="ChEBI" id="CHEBI:15378"/>
        <dbReference type="ChEBI" id="CHEBI:57287"/>
        <dbReference type="ChEBI" id="CHEBI:57379"/>
        <dbReference type="EC" id="3.1.2.2"/>
    </reaction>
    <physiologicalReaction direction="left-to-right" evidence="20">
        <dbReference type="Rhea" id="RHEA:16646"/>
    </physiologicalReaction>
</comment>
<dbReference type="GO" id="GO:0005737">
    <property type="term" value="C:cytoplasm"/>
    <property type="evidence" value="ECO:0007669"/>
    <property type="project" value="UniProtKB-SubCell"/>
</dbReference>
<dbReference type="Pfam" id="PF03061">
    <property type="entry name" value="4HBT"/>
    <property type="match status" value="1"/>
</dbReference>
<dbReference type="EC" id="3.1.2.2" evidence="16"/>
<evidence type="ECO:0000256" key="12">
    <source>
        <dbReference type="ARBA" id="ARBA00023273"/>
    </source>
</evidence>
<evidence type="ECO:0000256" key="3">
    <source>
        <dbReference type="ARBA" id="ARBA00004632"/>
    </source>
</evidence>
<evidence type="ECO:0000256" key="10">
    <source>
        <dbReference type="ARBA" id="ARBA00023098"/>
    </source>
</evidence>
<evidence type="ECO:0000256" key="1">
    <source>
        <dbReference type="ARBA" id="ARBA00004170"/>
    </source>
</evidence>